<reference evidence="1 2" key="1">
    <citation type="journal article" date="2013" name="Genome Announc.">
        <title>Genome Sequences of Three hpAfrica2 Strains of Helicobacter pylori.</title>
        <authorList>
            <person name="Duncan S.S."/>
            <person name="Bertoli M.T."/>
            <person name="Kersulyte D."/>
            <person name="Valk P.L."/>
            <person name="Tamma S."/>
            <person name="Segal I."/>
            <person name="McClain M.S."/>
            <person name="Cover T.L."/>
            <person name="Berg D.E."/>
        </authorList>
    </citation>
    <scope>NUCLEOTIDE SEQUENCE [LARGE SCALE GENOMIC DNA]</scope>
    <source>
        <strain evidence="1">SouthAfrica20</strain>
    </source>
</reference>
<evidence type="ECO:0000313" key="2">
    <source>
        <dbReference type="Proteomes" id="UP000015920"/>
    </source>
</evidence>
<dbReference type="AlphaFoldDB" id="T1U7P7"/>
<dbReference type="HOGENOM" id="CLU_3080609_0_0_7"/>
<name>T1U7P7_HELPX</name>
<proteinExistence type="predicted"/>
<evidence type="ECO:0000313" key="1">
    <source>
        <dbReference type="EMBL" id="AGT73259.1"/>
    </source>
</evidence>
<dbReference type="Proteomes" id="UP000015920">
    <property type="component" value="Chromosome"/>
</dbReference>
<dbReference type="EMBL" id="CP006691">
    <property type="protein sequence ID" value="AGT73259.1"/>
    <property type="molecule type" value="Genomic_DNA"/>
</dbReference>
<organism evidence="1 2">
    <name type="scientific">Helicobacter pylori SouthAfrica20</name>
    <dbReference type="NCBI Taxonomy" id="1352356"/>
    <lineage>
        <taxon>Bacteria</taxon>
        <taxon>Pseudomonadati</taxon>
        <taxon>Campylobacterota</taxon>
        <taxon>Epsilonproteobacteria</taxon>
        <taxon>Campylobacterales</taxon>
        <taxon>Helicobacteraceae</taxon>
        <taxon>Helicobacter</taxon>
    </lineage>
</organism>
<dbReference type="KEGG" id="hpys:HPSA20_0014"/>
<gene>
    <name evidence="1" type="ORF">HPSA20_0014</name>
</gene>
<dbReference type="PATRIC" id="fig|1352356.3.peg.9"/>
<sequence>MLDLDKAFLKPQKNNTNQQQKRIYCDPYGIKAQLSFLLKQKLLCRFKSVSFL</sequence>
<accession>T1U7P7</accession>
<protein>
    <submittedName>
        <fullName evidence="1">Uncharacterized protein</fullName>
    </submittedName>
</protein>